<reference evidence="2 3" key="1">
    <citation type="submission" date="2010-08" db="EMBL/GenBank/DDBJ databases">
        <authorList>
            <person name="Weinstock G."/>
            <person name="Sodergren E."/>
            <person name="Clifton S."/>
            <person name="Fulton L."/>
            <person name="Fulton B."/>
            <person name="Courtney L."/>
            <person name="Fronick C."/>
            <person name="Harrison M."/>
            <person name="Strong C."/>
            <person name="Farmer C."/>
            <person name="Delahaunty K."/>
            <person name="Markovic C."/>
            <person name="Hall O."/>
            <person name="Minx P."/>
            <person name="Tomlinson C."/>
            <person name="Mitreva M."/>
            <person name="Hou S."/>
            <person name="Chen J."/>
            <person name="Wollam A."/>
            <person name="Pepin K.H."/>
            <person name="Johnson M."/>
            <person name="Bhonagiri V."/>
            <person name="Zhang X."/>
            <person name="Suruliraj S."/>
            <person name="Warren W."/>
            <person name="Chinwalla A."/>
            <person name="Mardis E.R."/>
            <person name="Wilson R.K."/>
        </authorList>
    </citation>
    <scope>NUCLEOTIDE SEQUENCE [LARGE SCALE GENOMIC DNA]</scope>
    <source>
        <strain evidence="2 3">F0204</strain>
    </source>
</reference>
<feature type="transmembrane region" description="Helical" evidence="1">
    <location>
        <begin position="109"/>
        <end position="130"/>
    </location>
</feature>
<gene>
    <name evidence="2" type="ORF">HMPREF9430_01386</name>
</gene>
<feature type="transmembrane region" description="Helical" evidence="1">
    <location>
        <begin position="165"/>
        <end position="187"/>
    </location>
</feature>
<accession>E7MPA6</accession>
<evidence type="ECO:0000313" key="3">
    <source>
        <dbReference type="Proteomes" id="UP000004097"/>
    </source>
</evidence>
<proteinExistence type="predicted"/>
<keyword evidence="1" id="KW-0812">Transmembrane</keyword>
<comment type="caution">
    <text evidence="2">The sequence shown here is derived from an EMBL/GenBank/DDBJ whole genome shotgun (WGS) entry which is preliminary data.</text>
</comment>
<dbReference type="STRING" id="706433.HMPREF9430_01386"/>
<dbReference type="HOGENOM" id="CLU_1414344_0_0_9"/>
<protein>
    <submittedName>
        <fullName evidence="2">Uncharacterized protein</fullName>
    </submittedName>
</protein>
<feature type="transmembrane region" description="Helical" evidence="1">
    <location>
        <begin position="80"/>
        <end position="103"/>
    </location>
</feature>
<keyword evidence="3" id="KW-1185">Reference proteome</keyword>
<dbReference type="Proteomes" id="UP000004097">
    <property type="component" value="Unassembled WGS sequence"/>
</dbReference>
<organism evidence="2 3">
    <name type="scientific">Solobacterium moorei F0204</name>
    <dbReference type="NCBI Taxonomy" id="706433"/>
    <lineage>
        <taxon>Bacteria</taxon>
        <taxon>Bacillati</taxon>
        <taxon>Bacillota</taxon>
        <taxon>Erysipelotrichia</taxon>
        <taxon>Erysipelotrichales</taxon>
        <taxon>Erysipelotrichaceae</taxon>
        <taxon>Solobacterium</taxon>
    </lineage>
</organism>
<evidence type="ECO:0000256" key="1">
    <source>
        <dbReference type="SAM" id="Phobius"/>
    </source>
</evidence>
<feature type="transmembrane region" description="Helical" evidence="1">
    <location>
        <begin position="142"/>
        <end position="159"/>
    </location>
</feature>
<dbReference type="AlphaFoldDB" id="E7MPA6"/>
<feature type="transmembrane region" description="Helical" evidence="1">
    <location>
        <begin position="18"/>
        <end position="36"/>
    </location>
</feature>
<keyword evidence="1" id="KW-0472">Membrane</keyword>
<dbReference type="EMBL" id="AECQ01000028">
    <property type="protein sequence ID" value="EFW24011.1"/>
    <property type="molecule type" value="Genomic_DNA"/>
</dbReference>
<keyword evidence="1" id="KW-1133">Transmembrane helix</keyword>
<evidence type="ECO:0000313" key="2">
    <source>
        <dbReference type="EMBL" id="EFW24011.1"/>
    </source>
</evidence>
<name>E7MPA6_9FIRM</name>
<sequence length="192" mass="22645">MKALLLLEFETFIKKKQFIFPLLYILFSICLLFYIVKVKSNYDNPLMLIFSIQLINVFARHERPLKKVMSLYPLHAKERTNILFLEIFILNIITFLGLSISYFPFKEMGTIWTVLNIIVFIEALVIPAILPIEMWHRNYFEHLYMLLVVIGVAALVYIKTDIHPIVQFLGYACVLYTLAYISSIRILTNKDW</sequence>